<evidence type="ECO:0000256" key="5">
    <source>
        <dbReference type="ARBA" id="ARBA00022884"/>
    </source>
</evidence>
<evidence type="ECO:0000256" key="9">
    <source>
        <dbReference type="PROSITE-ProRule" id="PRU00176"/>
    </source>
</evidence>
<evidence type="ECO:0000259" key="10">
    <source>
        <dbReference type="PROSITE" id="PS50072"/>
    </source>
</evidence>
<keyword evidence="7 8" id="KW-0413">Isomerase</keyword>
<dbReference type="SMART" id="SM00360">
    <property type="entry name" value="RRM"/>
    <property type="match status" value="1"/>
</dbReference>
<evidence type="ECO:0000313" key="12">
    <source>
        <dbReference type="EMBL" id="CAG5111414.1"/>
    </source>
</evidence>
<evidence type="ECO:0000313" key="13">
    <source>
        <dbReference type="Proteomes" id="UP001158576"/>
    </source>
</evidence>
<name>A0ABN7T5L7_OIKDI</name>
<dbReference type="InterPro" id="IPR012677">
    <property type="entry name" value="Nucleotide-bd_a/b_plait_sf"/>
</dbReference>
<evidence type="ECO:0000256" key="4">
    <source>
        <dbReference type="ARBA" id="ARBA00021137"/>
    </source>
</evidence>
<dbReference type="PANTHER" id="PTHR11071:SF561">
    <property type="entry name" value="PEPTIDYL-PROLYL CIS-TRANS ISOMERASE D-RELATED"/>
    <property type="match status" value="1"/>
</dbReference>
<dbReference type="Gene3D" id="2.40.100.10">
    <property type="entry name" value="Cyclophilin-like"/>
    <property type="match status" value="1"/>
</dbReference>
<keyword evidence="6 8" id="KW-0697">Rotamase</keyword>
<dbReference type="Pfam" id="PF00076">
    <property type="entry name" value="RRM_1"/>
    <property type="match status" value="1"/>
</dbReference>
<evidence type="ECO:0000256" key="8">
    <source>
        <dbReference type="PIRNR" id="PIRNR001475"/>
    </source>
</evidence>
<dbReference type="SUPFAM" id="SSF50891">
    <property type="entry name" value="Cyclophilin-like"/>
    <property type="match status" value="1"/>
</dbReference>
<dbReference type="SUPFAM" id="SSF54928">
    <property type="entry name" value="RNA-binding domain, RBD"/>
    <property type="match status" value="1"/>
</dbReference>
<dbReference type="InterPro" id="IPR035979">
    <property type="entry name" value="RBD_domain_sf"/>
</dbReference>
<organism evidence="12 13">
    <name type="scientific">Oikopleura dioica</name>
    <name type="common">Tunicate</name>
    <dbReference type="NCBI Taxonomy" id="34765"/>
    <lineage>
        <taxon>Eukaryota</taxon>
        <taxon>Metazoa</taxon>
        <taxon>Chordata</taxon>
        <taxon>Tunicata</taxon>
        <taxon>Appendicularia</taxon>
        <taxon>Copelata</taxon>
        <taxon>Oikopleuridae</taxon>
        <taxon>Oikopleura</taxon>
    </lineage>
</organism>
<comment type="catalytic activity">
    <reaction evidence="1 8">
        <text>[protein]-peptidylproline (omega=180) = [protein]-peptidylproline (omega=0)</text>
        <dbReference type="Rhea" id="RHEA:16237"/>
        <dbReference type="Rhea" id="RHEA-COMP:10747"/>
        <dbReference type="Rhea" id="RHEA-COMP:10748"/>
        <dbReference type="ChEBI" id="CHEBI:83833"/>
        <dbReference type="ChEBI" id="CHEBI:83834"/>
        <dbReference type="EC" id="5.2.1.8"/>
    </reaction>
</comment>
<reference evidence="12 13" key="1">
    <citation type="submission" date="2021-04" db="EMBL/GenBank/DDBJ databases">
        <authorList>
            <person name="Bliznina A."/>
        </authorList>
    </citation>
    <scope>NUCLEOTIDE SEQUENCE [LARGE SCALE GENOMIC DNA]</scope>
</reference>
<dbReference type="PIRSF" id="PIRSF001475">
    <property type="entry name" value="PPI_cyclophilin_E"/>
    <property type="match status" value="1"/>
</dbReference>
<dbReference type="PROSITE" id="PS50102">
    <property type="entry name" value="RRM"/>
    <property type="match status" value="1"/>
</dbReference>
<protein>
    <recommendedName>
        <fullName evidence="4 8">Peptidyl-prolyl cis-trans isomerase E</fullName>
        <shortName evidence="8">PPIase E</shortName>
        <ecNumber evidence="3 8">5.2.1.8</ecNumber>
    </recommendedName>
</protein>
<dbReference type="Pfam" id="PF00160">
    <property type="entry name" value="Pro_isomerase"/>
    <property type="match status" value="1"/>
</dbReference>
<sequence length="320" mass="35434">MATTNKKLLYVGGLAEEVDEKMVHAAFIPFGDIIDITVPLDFETEAHRGFAFVEYKEVGDAASAMDNMDDAELFGRTLKVNIARPIKMKDGHYSRPVWADDSWLAKYAGKTLEDERTGPLGDVSVEHTGKTATIDKTKSGMTNEANPRVYFDITIGGQFAGRMEFELRQDTVPRTTENFRKLITGEKGFGYKNSSFHRIIPGFMCQGGDFQHGDGTGGKSIYGKKFDDENFVLKHDGPGILSMANCGPNTNGSQFFICTEKTDWLDGKHVVFGKLIKGLDCLRQMEACGAKSGVVKKTVKIVECGELRQVREEERKAGVF</sequence>
<comment type="similarity">
    <text evidence="2 8">Belongs to the cyclophilin-type PPIase family. PPIase E subfamily.</text>
</comment>
<dbReference type="CDD" id="cd12347">
    <property type="entry name" value="RRM_PPIE"/>
    <property type="match status" value="1"/>
</dbReference>
<evidence type="ECO:0000256" key="3">
    <source>
        <dbReference type="ARBA" id="ARBA00013194"/>
    </source>
</evidence>
<evidence type="ECO:0000256" key="6">
    <source>
        <dbReference type="ARBA" id="ARBA00023110"/>
    </source>
</evidence>
<dbReference type="InterPro" id="IPR000504">
    <property type="entry name" value="RRM_dom"/>
</dbReference>
<dbReference type="InterPro" id="IPR029000">
    <property type="entry name" value="Cyclophilin-like_dom_sf"/>
</dbReference>
<dbReference type="PROSITE" id="PS00170">
    <property type="entry name" value="CSA_PPIASE_1"/>
    <property type="match status" value="1"/>
</dbReference>
<dbReference type="PROSITE" id="PS50072">
    <property type="entry name" value="CSA_PPIASE_2"/>
    <property type="match status" value="1"/>
</dbReference>
<dbReference type="PANTHER" id="PTHR11071">
    <property type="entry name" value="PEPTIDYL-PROLYL CIS-TRANS ISOMERASE"/>
    <property type="match status" value="1"/>
</dbReference>
<dbReference type="InterPro" id="IPR002130">
    <property type="entry name" value="Cyclophilin-type_PPIase_dom"/>
</dbReference>
<keyword evidence="13" id="KW-1185">Reference proteome</keyword>
<proteinExistence type="inferred from homology"/>
<dbReference type="PRINTS" id="PR00153">
    <property type="entry name" value="CSAPPISMRASE"/>
</dbReference>
<evidence type="ECO:0000259" key="11">
    <source>
        <dbReference type="PROSITE" id="PS50102"/>
    </source>
</evidence>
<dbReference type="Proteomes" id="UP001158576">
    <property type="component" value="Chromosome 2"/>
</dbReference>
<dbReference type="EMBL" id="OU015567">
    <property type="protein sequence ID" value="CAG5111414.1"/>
    <property type="molecule type" value="Genomic_DNA"/>
</dbReference>
<evidence type="ECO:0000256" key="1">
    <source>
        <dbReference type="ARBA" id="ARBA00000971"/>
    </source>
</evidence>
<keyword evidence="5 9" id="KW-0694">RNA-binding</keyword>
<dbReference type="InterPro" id="IPR034168">
    <property type="entry name" value="PPIE_RRM"/>
</dbReference>
<dbReference type="InterPro" id="IPR016304">
    <property type="entry name" value="PPIE"/>
</dbReference>
<feature type="domain" description="RRM" evidence="11">
    <location>
        <begin position="7"/>
        <end position="85"/>
    </location>
</feature>
<comment type="function">
    <text evidence="8">Catalyzes the cis-trans isomerization of proline imidic peptide bonds in proteins.</text>
</comment>
<dbReference type="CDD" id="cd01926">
    <property type="entry name" value="cyclophilin_ABH_like"/>
    <property type="match status" value="1"/>
</dbReference>
<gene>
    <name evidence="12" type="ORF">OKIOD_LOCUS14491</name>
</gene>
<accession>A0ABN7T5L7</accession>
<evidence type="ECO:0000256" key="2">
    <source>
        <dbReference type="ARBA" id="ARBA00009483"/>
    </source>
</evidence>
<dbReference type="Gene3D" id="3.30.70.330">
    <property type="match status" value="1"/>
</dbReference>
<dbReference type="EC" id="5.2.1.8" evidence="3 8"/>
<evidence type="ECO:0000256" key="7">
    <source>
        <dbReference type="ARBA" id="ARBA00023235"/>
    </source>
</evidence>
<dbReference type="InterPro" id="IPR020892">
    <property type="entry name" value="Cyclophilin-type_PPIase_CS"/>
</dbReference>
<feature type="domain" description="PPIase cyclophilin-type" evidence="10">
    <location>
        <begin position="150"/>
        <end position="306"/>
    </location>
</feature>